<dbReference type="GO" id="GO:0005634">
    <property type="term" value="C:nucleus"/>
    <property type="evidence" value="ECO:0007669"/>
    <property type="project" value="UniProtKB-SubCell"/>
</dbReference>
<dbReference type="PROSITE" id="PS50071">
    <property type="entry name" value="HOMEOBOX_2"/>
    <property type="match status" value="1"/>
</dbReference>
<dbReference type="AlphaFoldDB" id="A0A086TLS9"/>
<proteinExistence type="predicted"/>
<dbReference type="Gene3D" id="1.10.10.60">
    <property type="entry name" value="Homeodomain-like"/>
    <property type="match status" value="1"/>
</dbReference>
<dbReference type="InterPro" id="IPR001356">
    <property type="entry name" value="HD"/>
</dbReference>
<dbReference type="SUPFAM" id="SSF46689">
    <property type="entry name" value="Homeodomain-like"/>
    <property type="match status" value="1"/>
</dbReference>
<evidence type="ECO:0000256" key="5">
    <source>
        <dbReference type="SAM" id="MobiDB-lite"/>
    </source>
</evidence>
<evidence type="ECO:0000256" key="4">
    <source>
        <dbReference type="PROSITE-ProRule" id="PRU00108"/>
    </source>
</evidence>
<accession>A0A086TLS9</accession>
<gene>
    <name evidence="7" type="ORF">MVEG_11430</name>
</gene>
<dbReference type="InterPro" id="IPR009057">
    <property type="entry name" value="Homeodomain-like_sf"/>
</dbReference>
<evidence type="ECO:0000259" key="6">
    <source>
        <dbReference type="PROSITE" id="PS50071"/>
    </source>
</evidence>
<evidence type="ECO:0000256" key="2">
    <source>
        <dbReference type="ARBA" id="ARBA00023155"/>
    </source>
</evidence>
<keyword evidence="3 4" id="KW-0539">Nucleus</keyword>
<protein>
    <recommendedName>
        <fullName evidence="6">Homeobox domain-containing protein</fullName>
    </recommendedName>
</protein>
<dbReference type="GO" id="GO:0006355">
    <property type="term" value="P:regulation of DNA-templated transcription"/>
    <property type="evidence" value="ECO:0007669"/>
    <property type="project" value="InterPro"/>
</dbReference>
<evidence type="ECO:0000256" key="3">
    <source>
        <dbReference type="ARBA" id="ARBA00023242"/>
    </source>
</evidence>
<dbReference type="CDD" id="cd00086">
    <property type="entry name" value="homeodomain"/>
    <property type="match status" value="1"/>
</dbReference>
<feature type="domain" description="Homeobox" evidence="6">
    <location>
        <begin position="110"/>
        <end position="172"/>
    </location>
</feature>
<organism evidence="7 8">
    <name type="scientific">Podila verticillata NRRL 6337</name>
    <dbReference type="NCBI Taxonomy" id="1069443"/>
    <lineage>
        <taxon>Eukaryota</taxon>
        <taxon>Fungi</taxon>
        <taxon>Fungi incertae sedis</taxon>
        <taxon>Mucoromycota</taxon>
        <taxon>Mortierellomycotina</taxon>
        <taxon>Mortierellomycetes</taxon>
        <taxon>Mortierellales</taxon>
        <taxon>Mortierellaceae</taxon>
        <taxon>Podila</taxon>
    </lineage>
</organism>
<keyword evidence="8" id="KW-1185">Reference proteome</keyword>
<dbReference type="OrthoDB" id="10056939at2759"/>
<dbReference type="PANTHER" id="PTHR11850">
    <property type="entry name" value="HOMEOBOX PROTEIN TRANSCRIPTION FACTORS"/>
    <property type="match status" value="1"/>
</dbReference>
<feature type="region of interest" description="Disordered" evidence="5">
    <location>
        <begin position="85"/>
        <end position="115"/>
    </location>
</feature>
<evidence type="ECO:0000313" key="8">
    <source>
        <dbReference type="Proteomes" id="UP000243308"/>
    </source>
</evidence>
<dbReference type="GO" id="GO:0003677">
    <property type="term" value="F:DNA binding"/>
    <property type="evidence" value="ECO:0007669"/>
    <property type="project" value="UniProtKB-UniRule"/>
</dbReference>
<name>A0A086TLS9_9FUNG</name>
<dbReference type="SMART" id="SM00389">
    <property type="entry name" value="HOX"/>
    <property type="match status" value="1"/>
</dbReference>
<dbReference type="Proteomes" id="UP000243308">
    <property type="component" value="Unassembled WGS sequence"/>
</dbReference>
<dbReference type="InterPro" id="IPR050224">
    <property type="entry name" value="TALE_homeobox"/>
</dbReference>
<evidence type="ECO:0000313" key="7">
    <source>
        <dbReference type="EMBL" id="KFH62906.1"/>
    </source>
</evidence>
<evidence type="ECO:0000256" key="1">
    <source>
        <dbReference type="ARBA" id="ARBA00023125"/>
    </source>
</evidence>
<keyword evidence="1 4" id="KW-0238">DNA-binding</keyword>
<keyword evidence="2 4" id="KW-0371">Homeobox</keyword>
<dbReference type="InterPro" id="IPR008422">
    <property type="entry name" value="KN_HD"/>
</dbReference>
<comment type="subcellular location">
    <subcellularLocation>
        <location evidence="4">Nucleus</location>
    </subcellularLocation>
</comment>
<sequence>MFTSSPLYRYMSYLFTVFRELQTESNIHGVISNRKRFLSAYNDMHNERVGFKDMNSIALLRGSKILEAEHAKLCLEVSSVMKCEHPSDTESASDKTPCVSSGILPTEPSEKSTKARRQLKEHYTAILLKWINDHKSHPFPTKEEKVELCRQASITERQLNNWFTNYRRRHLK</sequence>
<reference evidence="7 8" key="1">
    <citation type="submission" date="2011-02" db="EMBL/GenBank/DDBJ databases">
        <title>The Genome Sequence of Mortierella verticillata NRRL 6337.</title>
        <authorList>
            <consortium name="The Broad Institute Genome Sequencing Platform"/>
            <person name="Russ C."/>
            <person name="Cuomo C."/>
            <person name="Burger G."/>
            <person name="Gray M.W."/>
            <person name="Holland P.W.H."/>
            <person name="King N."/>
            <person name="Lang F.B.F."/>
            <person name="Roger A.J."/>
            <person name="Ruiz-Trillo I."/>
            <person name="Young S.K."/>
            <person name="Zeng Q."/>
            <person name="Gargeya S."/>
            <person name="Alvarado L."/>
            <person name="Berlin A."/>
            <person name="Chapman S.B."/>
            <person name="Chen Z."/>
            <person name="Freedman E."/>
            <person name="Gellesch M."/>
            <person name="Goldberg J."/>
            <person name="Griggs A."/>
            <person name="Gujja S."/>
            <person name="Heilman E."/>
            <person name="Heiman D."/>
            <person name="Howarth C."/>
            <person name="Mehta T."/>
            <person name="Neiman D."/>
            <person name="Pearson M."/>
            <person name="Roberts A."/>
            <person name="Saif S."/>
            <person name="Shea T."/>
            <person name="Shenoy N."/>
            <person name="Sisk P."/>
            <person name="Stolte C."/>
            <person name="Sykes S."/>
            <person name="White J."/>
            <person name="Yandava C."/>
            <person name="Haas B."/>
            <person name="Nusbaum C."/>
            <person name="Birren B."/>
        </authorList>
    </citation>
    <scope>NUCLEOTIDE SEQUENCE [LARGE SCALE GENOMIC DNA]</scope>
    <source>
        <strain evidence="7 8">NRRL 6337</strain>
    </source>
</reference>
<dbReference type="Pfam" id="PF05920">
    <property type="entry name" value="Homeobox_KN"/>
    <property type="match status" value="1"/>
</dbReference>
<dbReference type="EMBL" id="KN042430">
    <property type="protein sequence ID" value="KFH62906.1"/>
    <property type="molecule type" value="Genomic_DNA"/>
</dbReference>